<dbReference type="InterPro" id="IPR043502">
    <property type="entry name" value="DNA/RNA_pol_sf"/>
</dbReference>
<feature type="compositionally biased region" description="Low complexity" evidence="1">
    <location>
        <begin position="663"/>
        <end position="674"/>
    </location>
</feature>
<gene>
    <name evidence="3" type="ORF">PZE19_16460</name>
</gene>
<dbReference type="SUPFAM" id="SSF56672">
    <property type="entry name" value="DNA/RNA polymerases"/>
    <property type="match status" value="1"/>
</dbReference>
<dbReference type="PANTHER" id="PTHR10133">
    <property type="entry name" value="DNA POLYMERASE I"/>
    <property type="match status" value="1"/>
</dbReference>
<proteinExistence type="predicted"/>
<dbReference type="Gene3D" id="1.10.150.20">
    <property type="entry name" value="5' to 3' exonuclease, C-terminal subdomain"/>
    <property type="match status" value="1"/>
</dbReference>
<accession>A0ABT6FCR4</accession>
<feature type="compositionally biased region" description="Basic and acidic residues" evidence="1">
    <location>
        <begin position="653"/>
        <end position="662"/>
    </location>
</feature>
<dbReference type="EMBL" id="JARRAG010000002">
    <property type="protein sequence ID" value="MDG3005385.1"/>
    <property type="molecule type" value="Genomic_DNA"/>
</dbReference>
<feature type="domain" description="DNA-directed DNA polymerase family A palm" evidence="2">
    <location>
        <begin position="366"/>
        <end position="587"/>
    </location>
</feature>
<evidence type="ECO:0000313" key="4">
    <source>
        <dbReference type="Proteomes" id="UP001216907"/>
    </source>
</evidence>
<feature type="region of interest" description="Disordered" evidence="1">
    <location>
        <begin position="510"/>
        <end position="535"/>
    </location>
</feature>
<dbReference type="SMART" id="SM00482">
    <property type="entry name" value="POLAc"/>
    <property type="match status" value="1"/>
</dbReference>
<dbReference type="RefSeq" id="WP_277861727.1">
    <property type="nucleotide sequence ID" value="NZ_JARRAG010000002.1"/>
</dbReference>
<sequence>MPASPALAWDGRTLVGDVLGFHVEASRAAAGEIAPPALAASASGSERRLVRPDLLGAFVRLHGDRRLVFHDVAASFRVVADHLAARDEVEAFEAWRAIADAGRMHDVALLDQLIRLARADDPPRPRGLAEIAAEYAGIDGESLGPGAARGLISPADAAAAALAAFRPMRRIALELMRPYAEIRTGAVEKFGVLTEAIQVKGAIALAAVSRAGLLVDVERLEAARAGLRGRADALAAGLAATPGCGRLLRLEPDGSFVRTSTGAPSLDSAALEEVLMGVAEDLGRSIELPRTAGGKVSVATKAWASLAPSHPFVGAWIELERTSSLLRSAAAVRGPCVRPTYAPLVRTGRCSCSGPNVQALPRRGGIREAFVAPPGRLFLIVDYSCAELRTLAAVCEARYGASRLADVLRAGDDPHAHTAAVLAGVAPVEFAAWRTGSPGDRGRFDELRRRAKAVNFGIPGGLGSAALAEYARSSFGVAMTQAEARALRELLVAEVYPELRLYLADGEDSHRGEGMVGGPRGRSSPPGVATPTGRVRGRVGYSQARNTPFQGLAADGAKLALWALTREGYRVAAFIHDEFVVELPEEGVDHLAEARRIEAILDRAMEEVTPGIPSACDFALARRWSKDARAAFSPDGRLVPWEDGEASKPCSSPDRHFPRREASSIAAPRRAAPP</sequence>
<feature type="region of interest" description="Disordered" evidence="1">
    <location>
        <begin position="635"/>
        <end position="674"/>
    </location>
</feature>
<dbReference type="Proteomes" id="UP001216907">
    <property type="component" value="Unassembled WGS sequence"/>
</dbReference>
<comment type="caution">
    <text evidence="3">The sequence shown here is derived from an EMBL/GenBank/DDBJ whole genome shotgun (WGS) entry which is preliminary data.</text>
</comment>
<keyword evidence="4" id="KW-1185">Reference proteome</keyword>
<protein>
    <submittedName>
        <fullName evidence="3">DNA polymerase</fullName>
    </submittedName>
</protein>
<reference evidence="3 4" key="1">
    <citation type="submission" date="2023-03" db="EMBL/GenBank/DDBJ databases">
        <title>Paludisphaera mucosa sp. nov. a novel planctomycete from northern fen.</title>
        <authorList>
            <person name="Ivanova A."/>
        </authorList>
    </citation>
    <scope>NUCLEOTIDE SEQUENCE [LARGE SCALE GENOMIC DNA]</scope>
    <source>
        <strain evidence="3 4">Pla2</strain>
    </source>
</reference>
<evidence type="ECO:0000313" key="3">
    <source>
        <dbReference type="EMBL" id="MDG3005385.1"/>
    </source>
</evidence>
<organism evidence="3 4">
    <name type="scientific">Paludisphaera mucosa</name>
    <dbReference type="NCBI Taxonomy" id="3030827"/>
    <lineage>
        <taxon>Bacteria</taxon>
        <taxon>Pseudomonadati</taxon>
        <taxon>Planctomycetota</taxon>
        <taxon>Planctomycetia</taxon>
        <taxon>Isosphaerales</taxon>
        <taxon>Isosphaeraceae</taxon>
        <taxon>Paludisphaera</taxon>
    </lineage>
</organism>
<dbReference type="InterPro" id="IPR001098">
    <property type="entry name" value="DNA-dir_DNA_pol_A_palm_dom"/>
</dbReference>
<dbReference type="PRINTS" id="PR00868">
    <property type="entry name" value="DNAPOLI"/>
</dbReference>
<dbReference type="InterPro" id="IPR002298">
    <property type="entry name" value="DNA_polymerase_A"/>
</dbReference>
<dbReference type="Pfam" id="PF00476">
    <property type="entry name" value="DNA_pol_A"/>
    <property type="match status" value="1"/>
</dbReference>
<dbReference type="PANTHER" id="PTHR10133:SF62">
    <property type="entry name" value="DNA POLYMERASE THETA"/>
    <property type="match status" value="1"/>
</dbReference>
<dbReference type="Gene3D" id="3.30.70.370">
    <property type="match status" value="1"/>
</dbReference>
<name>A0ABT6FCR4_9BACT</name>
<evidence type="ECO:0000256" key="1">
    <source>
        <dbReference type="SAM" id="MobiDB-lite"/>
    </source>
</evidence>
<evidence type="ECO:0000259" key="2">
    <source>
        <dbReference type="SMART" id="SM00482"/>
    </source>
</evidence>